<comment type="caution">
    <text evidence="1">The sequence shown here is derived from an EMBL/GenBank/DDBJ whole genome shotgun (WGS) entry which is preliminary data.</text>
</comment>
<dbReference type="Proteomes" id="UP000018211">
    <property type="component" value="Unassembled WGS sequence"/>
</dbReference>
<evidence type="ECO:0000313" key="2">
    <source>
        <dbReference type="Proteomes" id="UP000018211"/>
    </source>
</evidence>
<gene>
    <name evidence="1" type="ORF">VIBNISOn1_190034</name>
</gene>
<name>A0AAV2VQ07_9VIBR</name>
<protein>
    <submittedName>
        <fullName evidence="1">Uncharacterized protein</fullName>
    </submittedName>
</protein>
<proteinExistence type="predicted"/>
<dbReference type="EMBL" id="CAOF01000101">
    <property type="protein sequence ID" value="CCO46815.1"/>
    <property type="molecule type" value="Genomic_DNA"/>
</dbReference>
<dbReference type="RefSeq" id="WP_022611856.1">
    <property type="nucleotide sequence ID" value="NZ_LK391965.1"/>
</dbReference>
<accession>A0AAV2VQ07</accession>
<organism evidence="1 2">
    <name type="scientific">Vibrio nigripulchritudo SOn1</name>
    <dbReference type="NCBI Taxonomy" id="1238450"/>
    <lineage>
        <taxon>Bacteria</taxon>
        <taxon>Pseudomonadati</taxon>
        <taxon>Pseudomonadota</taxon>
        <taxon>Gammaproteobacteria</taxon>
        <taxon>Vibrionales</taxon>
        <taxon>Vibrionaceae</taxon>
        <taxon>Vibrio</taxon>
    </lineage>
</organism>
<evidence type="ECO:0000313" key="1">
    <source>
        <dbReference type="EMBL" id="CCO46815.1"/>
    </source>
</evidence>
<reference evidence="1 2" key="1">
    <citation type="journal article" date="2013" name="ISME J.">
        <title>Comparative genomics of pathogenic lineages of Vibrio nigripulchritudo identifies virulence-associated traits.</title>
        <authorList>
            <person name="Goudenege D."/>
            <person name="Labreuche Y."/>
            <person name="Krin E."/>
            <person name="Ansquer D."/>
            <person name="Mangenot S."/>
            <person name="Calteau A."/>
            <person name="Medigue C."/>
            <person name="Mazel D."/>
            <person name="Polz M.F."/>
            <person name="Le Roux F."/>
        </authorList>
    </citation>
    <scope>NUCLEOTIDE SEQUENCE [LARGE SCALE GENOMIC DNA]</scope>
    <source>
        <strain evidence="1 2">SOn1</strain>
    </source>
</reference>
<dbReference type="AlphaFoldDB" id="A0AAV2VQ07"/>
<sequence length="550" mass="62211">MTTFFRIKGDSFEYLVTDLQWKNLRDVESNSKYATQVEPHFKRYTHMGVRETLGKTMTLGVVGREKDLPVEPQKGLSLAFAFRHHASIVAETIPLPQSDKYENLVVYVAKLQDDSWSVTGITHGRIAIDSAFKTKETDTDSKATESKTSLVQENALHIVRKIADQYLKQSDAYNIRLVSVGLLQSEHNELLPLLEKGLEEFGNRCQFESTKCFPQNIQTFIDELGAQKTWYIGNIKRFNPKENKTVTKYLAALTFLAAVLFGANIAFTEKPAQNQSASSAWDTPKLATKSEVPKPSVVSQAVSTTDMDRKNVLRLKQQERDWYTDYLRKWGFNTALIMKKTIGSVPSEIEGYALANVSYQRLHKVGKPSLGEVALLSYVRKDDKALVTVFIDSLTQTNKSIRIRDKDIALDGQSVVAVMSLPKPKLENPYKDSNEPLSLPSVISTLQDYKAYNHITNWGISVSPQKARPHPINSNELRSVQRFYESEDYKEDTMLTSITSYVVTINSRHLKSLETINQILQAHQNALIEAFTFDVTTSELTTEIALYDIN</sequence>